<organism evidence="12 13">
    <name type="scientific">Protomyces lactucae-debilis</name>
    <dbReference type="NCBI Taxonomy" id="2754530"/>
    <lineage>
        <taxon>Eukaryota</taxon>
        <taxon>Fungi</taxon>
        <taxon>Dikarya</taxon>
        <taxon>Ascomycota</taxon>
        <taxon>Taphrinomycotina</taxon>
        <taxon>Taphrinomycetes</taxon>
        <taxon>Taphrinales</taxon>
        <taxon>Protomycetaceae</taxon>
        <taxon>Protomyces</taxon>
    </lineage>
</organism>
<dbReference type="InterPro" id="IPR004839">
    <property type="entry name" value="Aminotransferase_I/II_large"/>
</dbReference>
<feature type="domain" description="Aminotransferase class I/classII large" evidence="11">
    <location>
        <begin position="117"/>
        <end position="453"/>
    </location>
</feature>
<evidence type="ECO:0000256" key="5">
    <source>
        <dbReference type="ARBA" id="ARBA00022576"/>
    </source>
</evidence>
<evidence type="ECO:0000256" key="2">
    <source>
        <dbReference type="ARBA" id="ARBA00004496"/>
    </source>
</evidence>
<keyword evidence="6 12" id="KW-0808">Transferase</keyword>
<comment type="subcellular location">
    <subcellularLocation>
        <location evidence="2">Cytoplasm</location>
    </subcellularLocation>
</comment>
<evidence type="ECO:0000256" key="9">
    <source>
        <dbReference type="ARBA" id="ARBA00060326"/>
    </source>
</evidence>
<dbReference type="STRING" id="56484.A0A1Y2FAJ2"/>
<dbReference type="GO" id="GO:0019878">
    <property type="term" value="P:lysine biosynthetic process via aminoadipic acid"/>
    <property type="evidence" value="ECO:0007669"/>
    <property type="project" value="TreeGrafter"/>
</dbReference>
<gene>
    <name evidence="12" type="ORF">BCR37DRAFT_369211</name>
</gene>
<dbReference type="Proteomes" id="UP000193685">
    <property type="component" value="Unassembled WGS sequence"/>
</dbReference>
<dbReference type="GO" id="GO:0008793">
    <property type="term" value="F:aromatic-amino-acid transaminase activity"/>
    <property type="evidence" value="ECO:0007669"/>
    <property type="project" value="TreeGrafter"/>
</dbReference>
<dbReference type="GO" id="GO:0030170">
    <property type="term" value="F:pyridoxal phosphate binding"/>
    <property type="evidence" value="ECO:0007669"/>
    <property type="project" value="InterPro"/>
</dbReference>
<dbReference type="InterPro" id="IPR015424">
    <property type="entry name" value="PyrdxlP-dep_Trfase"/>
</dbReference>
<evidence type="ECO:0000256" key="7">
    <source>
        <dbReference type="ARBA" id="ARBA00022898"/>
    </source>
</evidence>
<keyword evidence="5" id="KW-0032">Aminotransferase</keyword>
<dbReference type="GO" id="GO:0005737">
    <property type="term" value="C:cytoplasm"/>
    <property type="evidence" value="ECO:0007669"/>
    <property type="project" value="UniProtKB-SubCell"/>
</dbReference>
<comment type="similarity">
    <text evidence="3">Belongs to the class-I pyridoxal-phosphate-dependent aminotransferase family.</text>
</comment>
<dbReference type="InterPro" id="IPR050859">
    <property type="entry name" value="Class-I_PLP-dep_aminotransf"/>
</dbReference>
<name>A0A1Y2FAJ2_PROLT</name>
<evidence type="ECO:0000256" key="10">
    <source>
        <dbReference type="ARBA" id="ARBA00067014"/>
    </source>
</evidence>
<dbReference type="PANTHER" id="PTHR42790">
    <property type="entry name" value="AMINOTRANSFERASE"/>
    <property type="match status" value="1"/>
</dbReference>
<dbReference type="Pfam" id="PF00155">
    <property type="entry name" value="Aminotran_1_2"/>
    <property type="match status" value="1"/>
</dbReference>
<dbReference type="InterPro" id="IPR015421">
    <property type="entry name" value="PyrdxlP-dep_Trfase_major"/>
</dbReference>
<dbReference type="SMR" id="A0A1Y2FAJ2"/>
<accession>A0A1Y2FAJ2</accession>
<dbReference type="CDD" id="cd00609">
    <property type="entry name" value="AAT_like"/>
    <property type="match status" value="1"/>
</dbReference>
<evidence type="ECO:0000256" key="1">
    <source>
        <dbReference type="ARBA" id="ARBA00001933"/>
    </source>
</evidence>
<evidence type="ECO:0000256" key="3">
    <source>
        <dbReference type="ARBA" id="ARBA00007441"/>
    </source>
</evidence>
<keyword evidence="7" id="KW-0663">Pyridoxal phosphate</keyword>
<dbReference type="SUPFAM" id="SSF53383">
    <property type="entry name" value="PLP-dependent transferases"/>
    <property type="match status" value="1"/>
</dbReference>
<dbReference type="Gene3D" id="3.40.640.10">
    <property type="entry name" value="Type I PLP-dependent aspartate aminotransferase-like (Major domain)"/>
    <property type="match status" value="1"/>
</dbReference>
<dbReference type="GO" id="GO:0047536">
    <property type="term" value="F:2-aminoadipate transaminase activity"/>
    <property type="evidence" value="ECO:0007669"/>
    <property type="project" value="TreeGrafter"/>
</dbReference>
<proteinExistence type="inferred from homology"/>
<comment type="caution">
    <text evidence="12">The sequence shown here is derived from an EMBL/GenBank/DDBJ whole genome shotgun (WGS) entry which is preliminary data.</text>
</comment>
<dbReference type="GeneID" id="63784909"/>
<dbReference type="EC" id="2.6.1.57" evidence="10"/>
<dbReference type="GO" id="GO:0006571">
    <property type="term" value="P:tyrosine biosynthetic process"/>
    <property type="evidence" value="ECO:0007669"/>
    <property type="project" value="TreeGrafter"/>
</dbReference>
<comment type="cofactor">
    <cofactor evidence="1">
        <name>pyridoxal 5'-phosphate</name>
        <dbReference type="ChEBI" id="CHEBI:597326"/>
    </cofactor>
</comment>
<dbReference type="GO" id="GO:0009074">
    <property type="term" value="P:aromatic amino acid family catabolic process"/>
    <property type="evidence" value="ECO:0007669"/>
    <property type="project" value="TreeGrafter"/>
</dbReference>
<dbReference type="FunFam" id="3.40.640.10:FF:000074">
    <property type="entry name" value="Aromatic amino acid aminotransferase"/>
    <property type="match status" value="1"/>
</dbReference>
<keyword evidence="13" id="KW-1185">Reference proteome</keyword>
<evidence type="ECO:0000313" key="12">
    <source>
        <dbReference type="EMBL" id="ORY80356.1"/>
    </source>
</evidence>
<keyword evidence="4" id="KW-0963">Cytoplasm</keyword>
<dbReference type="OrthoDB" id="691673at2759"/>
<dbReference type="EMBL" id="MCFI01000013">
    <property type="protein sequence ID" value="ORY80356.1"/>
    <property type="molecule type" value="Genomic_DNA"/>
</dbReference>
<reference evidence="12 13" key="1">
    <citation type="submission" date="2016-07" db="EMBL/GenBank/DDBJ databases">
        <title>Pervasive Adenine N6-methylation of Active Genes in Fungi.</title>
        <authorList>
            <consortium name="DOE Joint Genome Institute"/>
            <person name="Mondo S.J."/>
            <person name="Dannebaum R.O."/>
            <person name="Kuo R.C."/>
            <person name="Labutti K."/>
            <person name="Haridas S."/>
            <person name="Kuo A."/>
            <person name="Salamov A."/>
            <person name="Ahrendt S.R."/>
            <person name="Lipzen A."/>
            <person name="Sullivan W."/>
            <person name="Andreopoulos W.B."/>
            <person name="Clum A."/>
            <person name="Lindquist E."/>
            <person name="Daum C."/>
            <person name="Ramamoorthy G.K."/>
            <person name="Gryganskyi A."/>
            <person name="Culley D."/>
            <person name="Magnuson J.K."/>
            <person name="James T.Y."/>
            <person name="O'Malley M.A."/>
            <person name="Stajich J.E."/>
            <person name="Spatafora J.W."/>
            <person name="Visel A."/>
            <person name="Grigoriev I.V."/>
        </authorList>
    </citation>
    <scope>NUCLEOTIDE SEQUENCE [LARGE SCALE GENOMIC DNA]</scope>
    <source>
        <strain evidence="12 13">12-1054</strain>
    </source>
</reference>
<comment type="catalytic activity">
    <reaction evidence="8">
        <text>an aromatic L-alpha-amino acid + 2-oxoglutarate = an aromatic oxo-acid + L-glutamate</text>
        <dbReference type="Rhea" id="RHEA:17533"/>
        <dbReference type="ChEBI" id="CHEBI:16810"/>
        <dbReference type="ChEBI" id="CHEBI:29985"/>
        <dbReference type="ChEBI" id="CHEBI:73309"/>
        <dbReference type="ChEBI" id="CHEBI:84824"/>
        <dbReference type="EC" id="2.6.1.57"/>
    </reaction>
</comment>
<dbReference type="OMA" id="FMPGEPF"/>
<evidence type="ECO:0000256" key="8">
    <source>
        <dbReference type="ARBA" id="ARBA00051993"/>
    </source>
</evidence>
<dbReference type="PANTHER" id="PTHR42790:SF21">
    <property type="entry name" value="AROMATIC_AMINOADIPATE AMINOTRANSFERASE 1"/>
    <property type="match status" value="1"/>
</dbReference>
<evidence type="ECO:0000259" key="11">
    <source>
        <dbReference type="Pfam" id="PF00155"/>
    </source>
</evidence>
<protein>
    <recommendedName>
        <fullName evidence="10">aromatic-amino-acid transaminase</fullName>
        <ecNumber evidence="10">2.6.1.57</ecNumber>
    </recommendedName>
</protein>
<evidence type="ECO:0000256" key="6">
    <source>
        <dbReference type="ARBA" id="ARBA00022679"/>
    </source>
</evidence>
<dbReference type="AlphaFoldDB" id="A0A1Y2FAJ2"/>
<evidence type="ECO:0000313" key="13">
    <source>
        <dbReference type="Proteomes" id="UP000193685"/>
    </source>
</evidence>
<comment type="function">
    <text evidence="9">Has aromatic amino acid transaminase activity.</text>
</comment>
<sequence length="475" mass="52959">MAKDMSHHLSIESLARRPSPLKEAALHMKGGLISLGGGLPDPCYFPFNTLSTTIPTAGHWQDPSAETEVTIPRHSTKVTLDLAKALQYTQGTGQAAMLKFAREHTEMIHHPPYADWQCLMTAGNTNSIDTCLRLLLNRGDALLIEEYSFPSVLECARPQGIHPVPCKLDAFGILPDKLDAQLDAWNVEQQGKKPHVLYIIPTGQNPTGSTLSTDRRRDLYKVAQKHDLIILEDEPYYFLQMQAYSGPDGAEKPEPASATEFLDGLVPSLLSMDVDGRVLRLDSFSKVIAPGSRCGWLTGSAQLMERALRCNEVSIQCPSGFSQALLVMLLESWGHAGYLSWLVHMRSEYTRRRNALLDAMEKSLPKEYVHWHAPEAGMFVWMEIQYKQHPRFQELGIDALEKELYMGAIAEEVLVAQGSWFISDRDSPRPGLFFRATFASASLENMQVAVQRFADSLRKSFQQDASASLEAPEAS</sequence>
<dbReference type="RefSeq" id="XP_040724244.1">
    <property type="nucleotide sequence ID" value="XM_040868310.1"/>
</dbReference>
<evidence type="ECO:0000256" key="4">
    <source>
        <dbReference type="ARBA" id="ARBA00022490"/>
    </source>
</evidence>